<dbReference type="RefSeq" id="WP_048546708.1">
    <property type="nucleotide sequence ID" value="NZ_HF571038.1"/>
</dbReference>
<comment type="caution">
    <text evidence="10">The sequence shown here is derived from an EMBL/GenBank/DDBJ whole genome shotgun (WGS) entry which is preliminary data.</text>
</comment>
<dbReference type="PANTHER" id="PTHR42718">
    <property type="entry name" value="MAJOR FACILITATOR SUPERFAMILY MULTIDRUG TRANSPORTER MFSC"/>
    <property type="match status" value="1"/>
</dbReference>
<evidence type="ECO:0000256" key="8">
    <source>
        <dbReference type="SAM" id="Phobius"/>
    </source>
</evidence>
<dbReference type="Gene3D" id="1.20.1720.10">
    <property type="entry name" value="Multidrug resistance protein D"/>
    <property type="match status" value="1"/>
</dbReference>
<evidence type="ECO:0000256" key="1">
    <source>
        <dbReference type="ARBA" id="ARBA00004651"/>
    </source>
</evidence>
<evidence type="ECO:0000256" key="3">
    <source>
        <dbReference type="ARBA" id="ARBA00022448"/>
    </source>
</evidence>
<evidence type="ECO:0000259" key="9">
    <source>
        <dbReference type="PROSITE" id="PS50850"/>
    </source>
</evidence>
<feature type="transmembrane region" description="Helical" evidence="8">
    <location>
        <begin position="21"/>
        <end position="46"/>
    </location>
</feature>
<feature type="transmembrane region" description="Helical" evidence="8">
    <location>
        <begin position="183"/>
        <end position="205"/>
    </location>
</feature>
<dbReference type="STRING" id="1193518.BN13_640016"/>
<feature type="transmembrane region" description="Helical" evidence="8">
    <location>
        <begin position="415"/>
        <end position="435"/>
    </location>
</feature>
<dbReference type="PROSITE" id="PS50850">
    <property type="entry name" value="MFS"/>
    <property type="match status" value="1"/>
</dbReference>
<keyword evidence="7 8" id="KW-0472">Membrane</keyword>
<keyword evidence="11" id="KW-1185">Reference proteome</keyword>
<dbReference type="Pfam" id="PF07690">
    <property type="entry name" value="MFS_1"/>
    <property type="match status" value="1"/>
</dbReference>
<evidence type="ECO:0000256" key="7">
    <source>
        <dbReference type="ARBA" id="ARBA00023136"/>
    </source>
</evidence>
<feature type="transmembrane region" description="Helical" evidence="8">
    <location>
        <begin position="217"/>
        <end position="237"/>
    </location>
</feature>
<accession>A0A077MG03</accession>
<dbReference type="InterPro" id="IPR020846">
    <property type="entry name" value="MFS_dom"/>
</dbReference>
<dbReference type="InterPro" id="IPR036259">
    <property type="entry name" value="MFS_trans_sf"/>
</dbReference>
<evidence type="ECO:0000256" key="2">
    <source>
        <dbReference type="ARBA" id="ARBA00008537"/>
    </source>
</evidence>
<dbReference type="Proteomes" id="UP000035720">
    <property type="component" value="Unassembled WGS sequence"/>
</dbReference>
<feature type="transmembrane region" description="Helical" evidence="8">
    <location>
        <begin position="96"/>
        <end position="115"/>
    </location>
</feature>
<comment type="subcellular location">
    <subcellularLocation>
        <location evidence="1">Cell membrane</location>
        <topology evidence="1">Multi-pass membrane protein</topology>
    </subcellularLocation>
</comment>
<evidence type="ECO:0000256" key="6">
    <source>
        <dbReference type="ARBA" id="ARBA00022989"/>
    </source>
</evidence>
<dbReference type="SUPFAM" id="SSF103473">
    <property type="entry name" value="MFS general substrate transporter"/>
    <property type="match status" value="1"/>
</dbReference>
<feature type="transmembrane region" description="Helical" evidence="8">
    <location>
        <begin position="374"/>
        <end position="394"/>
    </location>
</feature>
<proteinExistence type="inferred from homology"/>
<evidence type="ECO:0000256" key="5">
    <source>
        <dbReference type="ARBA" id="ARBA00022692"/>
    </source>
</evidence>
<dbReference type="GO" id="GO:0022857">
    <property type="term" value="F:transmembrane transporter activity"/>
    <property type="evidence" value="ECO:0007669"/>
    <property type="project" value="InterPro"/>
</dbReference>
<dbReference type="InterPro" id="IPR011701">
    <property type="entry name" value="MFS"/>
</dbReference>
<keyword evidence="5 8" id="KW-0812">Transmembrane</keyword>
<dbReference type="OrthoDB" id="9812221at2"/>
<keyword evidence="3" id="KW-0813">Transport</keyword>
<protein>
    <submittedName>
        <fullName evidence="10">Multidrug resistance protein B homolog</fullName>
    </submittedName>
</protein>
<name>A0A077MG03_9MICO</name>
<keyword evidence="6 8" id="KW-1133">Transmembrane helix</keyword>
<evidence type="ECO:0000256" key="4">
    <source>
        <dbReference type="ARBA" id="ARBA00022475"/>
    </source>
</evidence>
<dbReference type="EMBL" id="CAJC01000177">
    <property type="protein sequence ID" value="CCI54232.1"/>
    <property type="molecule type" value="Genomic_DNA"/>
</dbReference>
<comment type="similarity">
    <text evidence="2">Belongs to the major facilitator superfamily. EmrB family.</text>
</comment>
<feature type="transmembrane region" description="Helical" evidence="8">
    <location>
        <begin position="121"/>
        <end position="142"/>
    </location>
</feature>
<feature type="domain" description="Major facilitator superfamily (MFS) profile" evidence="9">
    <location>
        <begin position="25"/>
        <end position="530"/>
    </location>
</feature>
<reference evidence="10 11" key="1">
    <citation type="journal article" date="2013" name="ISME J.">
        <title>A metabolic model for members of the genus Tetrasphaera involved in enhanced biological phosphorus removal.</title>
        <authorList>
            <person name="Kristiansen R."/>
            <person name="Nguyen H.T.T."/>
            <person name="Saunders A.M."/>
            <person name="Nielsen J.L."/>
            <person name="Wimmer R."/>
            <person name="Le V.Q."/>
            <person name="McIlroy S.J."/>
            <person name="Petrovski S."/>
            <person name="Seviour R.J."/>
            <person name="Calteau A."/>
            <person name="Nielsen K.L."/>
            <person name="Nielsen P.H."/>
        </authorList>
    </citation>
    <scope>NUCLEOTIDE SEQUENCE [LARGE SCALE GENOMIC DNA]</scope>
    <source>
        <strain evidence="10 11">Ben 74</strain>
    </source>
</reference>
<dbReference type="InterPro" id="IPR004638">
    <property type="entry name" value="EmrB-like"/>
</dbReference>
<dbReference type="PANTHER" id="PTHR42718:SF9">
    <property type="entry name" value="MAJOR FACILITATOR SUPERFAMILY MULTIDRUG TRANSPORTER MFSC"/>
    <property type="match status" value="1"/>
</dbReference>
<feature type="transmembrane region" description="Helical" evidence="8">
    <location>
        <begin position="503"/>
        <end position="525"/>
    </location>
</feature>
<feature type="transmembrane region" description="Helical" evidence="8">
    <location>
        <begin position="286"/>
        <end position="305"/>
    </location>
</feature>
<sequence length="547" mass="57766">MSSPAPVDAPVDTYSDKIDGAVLKVAGVVVLGAIMSILDITVVNVALPTFEHEFAKSGEDLAYSTVAWTVTAYTLALATVIPLTGWAADRFGTKRLYMLAIALFTAGSVLCAMATSINMLILFRVIQGLGGGLLMPLGMTIMTRAAGPHRMGRLMAILGVPMLLGPILGPILGGYLIDTVSWHWIFLINLPLGLIALAYAAWALPKDRPEPTESFDFLGMLMMSPGLAMFLYGISAIPSEGTFFSAKVIGWGTAGLLLLIAFVLYSFKPEHPLLDLRLFANRNLTVATVTMFIFAAAFFGGLLLVPTYFQTVRGEDALHAGLLVAPQGIGAMLTMPIAGALADKKPVGRIVPFGLVAIIIGMFLLSRVDGDTSYWGYIIPVLFLLGLGMGGTMMPIMTSAIKTLTSHQVARGSTLLNITQQIASSVGVAIMSVVLTSGLKNDTLVSQAGAFGEATKNVTDPGQIQQILAKFPAVAEILAKAGADQAAGQAALLSAVRDAMGKVFGSSFLVAAFLVALTLIPAFMLPRQHEESHLTDDMDAPPPVLMH</sequence>
<feature type="transmembrane region" description="Helical" evidence="8">
    <location>
        <begin position="154"/>
        <end position="177"/>
    </location>
</feature>
<feature type="transmembrane region" description="Helical" evidence="8">
    <location>
        <begin position="243"/>
        <end position="265"/>
    </location>
</feature>
<feature type="transmembrane region" description="Helical" evidence="8">
    <location>
        <begin position="66"/>
        <end position="84"/>
    </location>
</feature>
<evidence type="ECO:0000313" key="11">
    <source>
        <dbReference type="Proteomes" id="UP000035720"/>
    </source>
</evidence>
<feature type="transmembrane region" description="Helical" evidence="8">
    <location>
        <begin position="350"/>
        <end position="368"/>
    </location>
</feature>
<dbReference type="Gene3D" id="1.20.1250.20">
    <property type="entry name" value="MFS general substrate transporter like domains"/>
    <property type="match status" value="1"/>
</dbReference>
<feature type="transmembrane region" description="Helical" evidence="8">
    <location>
        <begin position="317"/>
        <end position="338"/>
    </location>
</feature>
<dbReference type="AlphaFoldDB" id="A0A077MG03"/>
<organism evidence="10 11">
    <name type="scientific">Nostocoides jenkinsii Ben 74</name>
    <dbReference type="NCBI Taxonomy" id="1193518"/>
    <lineage>
        <taxon>Bacteria</taxon>
        <taxon>Bacillati</taxon>
        <taxon>Actinomycetota</taxon>
        <taxon>Actinomycetes</taxon>
        <taxon>Micrococcales</taxon>
        <taxon>Intrasporangiaceae</taxon>
        <taxon>Nostocoides</taxon>
    </lineage>
</organism>
<dbReference type="GO" id="GO:0005886">
    <property type="term" value="C:plasma membrane"/>
    <property type="evidence" value="ECO:0007669"/>
    <property type="project" value="UniProtKB-SubCell"/>
</dbReference>
<dbReference type="PRINTS" id="PR01036">
    <property type="entry name" value="TCRTETB"/>
</dbReference>
<gene>
    <name evidence="10" type="primary">emrB</name>
    <name evidence="10" type="ORF">BN13_640016</name>
</gene>
<evidence type="ECO:0000313" key="10">
    <source>
        <dbReference type="EMBL" id="CCI54232.1"/>
    </source>
</evidence>
<keyword evidence="4" id="KW-1003">Cell membrane</keyword>
<dbReference type="CDD" id="cd17503">
    <property type="entry name" value="MFS_LmrB_MDR_like"/>
    <property type="match status" value="1"/>
</dbReference>
<dbReference type="NCBIfam" id="TIGR00711">
    <property type="entry name" value="efflux_EmrB"/>
    <property type="match status" value="1"/>
</dbReference>